<dbReference type="CDD" id="cd07344">
    <property type="entry name" value="M48_yhfN_like"/>
    <property type="match status" value="1"/>
</dbReference>
<name>A0A362X4Q3_9FLAO</name>
<evidence type="ECO:0000313" key="3">
    <source>
        <dbReference type="Proteomes" id="UP000251545"/>
    </source>
</evidence>
<proteinExistence type="predicted"/>
<accession>A0A362X4Q3</accession>
<protein>
    <recommendedName>
        <fullName evidence="1">YgjP-like metallopeptidase domain-containing protein</fullName>
    </recommendedName>
</protein>
<dbReference type="Gene3D" id="3.30.2010.10">
    <property type="entry name" value="Metalloproteases ('zincins'), catalytic domain"/>
    <property type="match status" value="1"/>
</dbReference>
<dbReference type="RefSeq" id="WP_105472851.1">
    <property type="nucleotide sequence ID" value="NZ_PVEO01000002.1"/>
</dbReference>
<gene>
    <name evidence="2" type="ORF">CLV33_102133</name>
</gene>
<dbReference type="AlphaFoldDB" id="A0A362X4Q3"/>
<dbReference type="InterPro" id="IPR002725">
    <property type="entry name" value="YgjP-like_metallopeptidase"/>
</dbReference>
<feature type="domain" description="YgjP-like metallopeptidase" evidence="1">
    <location>
        <begin position="14"/>
        <end position="212"/>
    </location>
</feature>
<dbReference type="InterPro" id="IPR053136">
    <property type="entry name" value="UTP_pyrophosphatase-like"/>
</dbReference>
<comment type="caution">
    <text evidence="2">The sequence shown here is derived from an EMBL/GenBank/DDBJ whole genome shotgun (WGS) entry which is preliminary data.</text>
</comment>
<dbReference type="PANTHER" id="PTHR30399:SF1">
    <property type="entry name" value="UTP PYROPHOSPHATASE"/>
    <property type="match status" value="1"/>
</dbReference>
<dbReference type="EMBL" id="PVEO01000002">
    <property type="protein sequence ID" value="PQV50274.1"/>
    <property type="molecule type" value="Genomic_DNA"/>
</dbReference>
<dbReference type="Proteomes" id="UP000251545">
    <property type="component" value="Unassembled WGS sequence"/>
</dbReference>
<organism evidence="2 3">
    <name type="scientific">Jejuia pallidilutea</name>
    <dbReference type="NCBI Taxonomy" id="504487"/>
    <lineage>
        <taxon>Bacteria</taxon>
        <taxon>Pseudomonadati</taxon>
        <taxon>Bacteroidota</taxon>
        <taxon>Flavobacteriia</taxon>
        <taxon>Flavobacteriales</taxon>
        <taxon>Flavobacteriaceae</taxon>
        <taxon>Jejuia</taxon>
    </lineage>
</organism>
<sequence>MTTNQVNIIRKDVKHARLKVNEDQSVRLIVPLTFPEDSISELLEKRKYWIEKNQKFFAKKSKIKLQRNQLLLFGQRYSYFYDDTYEYKSIIDHQFFTIRSKKDLLDKKTQDQWYKKQARKYLVARTEELADRFGFSYNDIYIRSPKKKWGNCSTDNNISYNWRLIKAPKFVIDYLIIHELVHTLVKHHKIKFWVLLRSFYPDYKAAIKWLDTYGNSL</sequence>
<evidence type="ECO:0000259" key="1">
    <source>
        <dbReference type="Pfam" id="PF01863"/>
    </source>
</evidence>
<reference evidence="2 3" key="1">
    <citation type="submission" date="2018-02" db="EMBL/GenBank/DDBJ databases">
        <title>Genomic Encyclopedia of Archaeal and Bacterial Type Strains, Phase II (KMG-II): from individual species to whole genera.</title>
        <authorList>
            <person name="Goeker M."/>
        </authorList>
    </citation>
    <scope>NUCLEOTIDE SEQUENCE [LARGE SCALE GENOMIC DNA]</scope>
    <source>
        <strain evidence="2 3">DSM 21165</strain>
    </source>
</reference>
<dbReference type="Pfam" id="PF01863">
    <property type="entry name" value="YgjP-like"/>
    <property type="match status" value="1"/>
</dbReference>
<evidence type="ECO:0000313" key="2">
    <source>
        <dbReference type="EMBL" id="PQV50274.1"/>
    </source>
</evidence>
<dbReference type="PANTHER" id="PTHR30399">
    <property type="entry name" value="UNCHARACTERIZED PROTEIN YGJP"/>
    <property type="match status" value="1"/>
</dbReference>